<dbReference type="PANTHER" id="PTHR12286:SF5">
    <property type="entry name" value="SACCHAROPINE DEHYDROGENASE-LIKE OXIDOREDUCTASE"/>
    <property type="match status" value="1"/>
</dbReference>
<proteinExistence type="predicted"/>
<dbReference type="OrthoDB" id="4420885at2"/>
<keyword evidence="3" id="KW-1185">Reference proteome</keyword>
<evidence type="ECO:0000313" key="3">
    <source>
        <dbReference type="Proteomes" id="UP000293671"/>
    </source>
</evidence>
<dbReference type="Gene3D" id="3.40.50.720">
    <property type="entry name" value="NAD(P)-binding Rossmann-like Domain"/>
    <property type="match status" value="1"/>
</dbReference>
<dbReference type="Proteomes" id="UP000293671">
    <property type="component" value="Unassembled WGS sequence"/>
</dbReference>
<dbReference type="SUPFAM" id="SSF51735">
    <property type="entry name" value="NAD(P)-binding Rossmann-fold domains"/>
    <property type="match status" value="1"/>
</dbReference>
<feature type="domain" description="Saccharopine dehydrogenase NADP binding" evidence="1">
    <location>
        <begin position="9"/>
        <end position="137"/>
    </location>
</feature>
<protein>
    <submittedName>
        <fullName evidence="2">Short subunit dehydrogenase-like uncharacterized protein</fullName>
    </submittedName>
</protein>
<comment type="caution">
    <text evidence="2">The sequence shown here is derived from an EMBL/GenBank/DDBJ whole genome shotgun (WGS) entry which is preliminary data.</text>
</comment>
<dbReference type="InterPro" id="IPR036291">
    <property type="entry name" value="NAD(P)-bd_dom_sf"/>
</dbReference>
<organism evidence="2 3">
    <name type="scientific">Rivibacter subsaxonicus</name>
    <dbReference type="NCBI Taxonomy" id="457575"/>
    <lineage>
        <taxon>Bacteria</taxon>
        <taxon>Pseudomonadati</taxon>
        <taxon>Pseudomonadota</taxon>
        <taxon>Betaproteobacteria</taxon>
        <taxon>Burkholderiales</taxon>
        <taxon>Rivibacter</taxon>
    </lineage>
</organism>
<dbReference type="InterPro" id="IPR005097">
    <property type="entry name" value="Sacchrp_dh_NADP-bd"/>
</dbReference>
<evidence type="ECO:0000259" key="1">
    <source>
        <dbReference type="Pfam" id="PF03435"/>
    </source>
</evidence>
<dbReference type="PANTHER" id="PTHR12286">
    <property type="entry name" value="SACCHAROPINE DEHYDROGENASE-LIKE OXIDOREDUCTASE"/>
    <property type="match status" value="1"/>
</dbReference>
<evidence type="ECO:0000313" key="2">
    <source>
        <dbReference type="EMBL" id="RZU02919.1"/>
    </source>
</evidence>
<accession>A0A4Q7W2L6</accession>
<dbReference type="GO" id="GO:0009247">
    <property type="term" value="P:glycolipid biosynthetic process"/>
    <property type="evidence" value="ECO:0007669"/>
    <property type="project" value="TreeGrafter"/>
</dbReference>
<reference evidence="2 3" key="1">
    <citation type="submission" date="2019-02" db="EMBL/GenBank/DDBJ databases">
        <title>Genomic Encyclopedia of Type Strains, Phase IV (KMG-IV): sequencing the most valuable type-strain genomes for metagenomic binning, comparative biology and taxonomic classification.</title>
        <authorList>
            <person name="Goeker M."/>
        </authorList>
    </citation>
    <scope>NUCLEOTIDE SEQUENCE [LARGE SCALE GENOMIC DNA]</scope>
    <source>
        <strain evidence="2 3">DSM 19570</strain>
    </source>
</reference>
<dbReference type="InterPro" id="IPR051276">
    <property type="entry name" value="Saccharopine_DH-like_oxidrdct"/>
</dbReference>
<gene>
    <name evidence="2" type="ORF">EV670_0950</name>
</gene>
<dbReference type="EMBL" id="SHKP01000004">
    <property type="protein sequence ID" value="RZU02919.1"/>
    <property type="molecule type" value="Genomic_DNA"/>
</dbReference>
<name>A0A4Q7W2L6_9BURK</name>
<sequence>MAKPRSYDIVLFGATGFVGRQAALYLAQKAHDLPDLRWAIAGRDRARLEALAASLHNAAAPPAVIVADALDPAALNRLAESARVVLSVAGPFARFGDALVDACVAQRTHYCDITGETPWVRRLIDRHHERAAADGTRLVPCSGFDSVPSDLGAWFLARALHERHGTQALRIEGVHRMRGGFNGGTLASALALFDAGDAARLAEPFLLNPAGTVPVDLRPHRDQTTPERDEETGAWRAPFFMGPVNTRVVRRSAGLLRGTQGSPYADDFAYREWLHLGHGMPGVAAAAAYGVATGGFALAARLPPTRRLLGRLKAPGEGPTPEQIERGSFRCDLRVLDGAGHKMFARVEGRGDPGNRATTIFVCESALALAVDALRLPGGAERGGLLTPAIAFGDVLVERLRAAGITFRLIDEGQGGQAAASQ</sequence>
<dbReference type="GO" id="GO:0005886">
    <property type="term" value="C:plasma membrane"/>
    <property type="evidence" value="ECO:0007669"/>
    <property type="project" value="TreeGrafter"/>
</dbReference>
<dbReference type="AlphaFoldDB" id="A0A4Q7W2L6"/>
<dbReference type="RefSeq" id="WP_130430634.1">
    <property type="nucleotide sequence ID" value="NZ_SHKP01000004.1"/>
</dbReference>
<dbReference type="Pfam" id="PF03435">
    <property type="entry name" value="Sacchrp_dh_NADP"/>
    <property type="match status" value="1"/>
</dbReference>